<sequence>MANGQLNVVLCWHMHQPWYRNGLDGEYRLPWVYLHGIKDYSDMAAHLEKQNRMRCVVNFAPVLLEQIDDYAQQLSSFLHNGKPMQDKLLNLLAGVAPVPLDKVARAELIAECQRCHAPTMIHPHPTFQRLFKMIGATDETGVGSKRFRCSLAHLSDQYFLDLLTWYHLAWLGQSLQELPIVQRLLQQGSEFSLTDRRDLLSVICDCLSGLIPRYRKLAESGRVELSMTPYMHPIVPLLNNFQNLRCSLPDAPVPQTTVYPDGEARSRWHLQKGIDVFQHYFGIKPQGVWLSEGGISEDAVQLLDELGIRWTASGEGVWRNSCRLSGYDGEDEHSKRSLFMPYQQPDSNVRLFFRDDGLSDLIGFKYSDWHARDAVADFVQHLENIAVFLNHNAPNQVVPIILDGENAWEYYPKNGAYFLDALYAALSHSDQIKMVTFAQASNLPTRTLPAICAGSWVYGSFSTWIGCTDKNRGWDYLAAAKVTFDDVMAAGTLDTQQQELVSRQLGICEGSDWFWWFGDYNPADSVRDFEHLFRQQLRKLYEMLGVIAPTYLDKPMSQGGASAENAGTMRRNT</sequence>
<evidence type="ECO:0000256" key="1">
    <source>
        <dbReference type="ARBA" id="ARBA00006821"/>
    </source>
</evidence>
<organism evidence="6">
    <name type="scientific">Thiothrix fructosivorans</name>
    <dbReference type="NCBI Taxonomy" id="111770"/>
    <lineage>
        <taxon>Bacteria</taxon>
        <taxon>Pseudomonadati</taxon>
        <taxon>Pseudomonadota</taxon>
        <taxon>Gammaproteobacteria</taxon>
        <taxon>Thiotrichales</taxon>
        <taxon>Thiotrichaceae</taxon>
        <taxon>Thiothrix</taxon>
    </lineage>
</organism>
<dbReference type="SUPFAM" id="SSF88713">
    <property type="entry name" value="Glycoside hydrolase/deacetylase"/>
    <property type="match status" value="1"/>
</dbReference>
<dbReference type="PANTHER" id="PTHR36306">
    <property type="entry name" value="ALPHA-AMYLASE-RELATED-RELATED"/>
    <property type="match status" value="1"/>
</dbReference>
<dbReference type="CDD" id="cd10796">
    <property type="entry name" value="GH57N_APU"/>
    <property type="match status" value="1"/>
</dbReference>
<comment type="similarity">
    <text evidence="1 3">Belongs to the glycosyl hydrolase 57 family.</text>
</comment>
<evidence type="ECO:0000256" key="2">
    <source>
        <dbReference type="ARBA" id="ARBA00023277"/>
    </source>
</evidence>
<dbReference type="InterPro" id="IPR004300">
    <property type="entry name" value="Glyco_hydro_57_N"/>
</dbReference>
<proteinExistence type="inferred from homology"/>
<gene>
    <name evidence="6" type="ORF">J1836_006755</name>
    <name evidence="5" type="ORF">J1836_06070</name>
</gene>
<evidence type="ECO:0000313" key="6">
    <source>
        <dbReference type="EMBL" id="QTX12026.1"/>
    </source>
</evidence>
<dbReference type="EMBL" id="JAFMPM010000006">
    <property type="protein sequence ID" value="MBO0612496.1"/>
    <property type="molecule type" value="Genomic_DNA"/>
</dbReference>
<dbReference type="RefSeq" id="WP_207250198.1">
    <property type="nucleotide sequence ID" value="NZ_JAFMPM010000006.1"/>
</dbReference>
<dbReference type="InterPro" id="IPR027291">
    <property type="entry name" value="Glyco_hydro_38_N_sf"/>
</dbReference>
<dbReference type="InterPro" id="IPR052046">
    <property type="entry name" value="GH57_Enzymes"/>
</dbReference>
<reference evidence="5 7" key="1">
    <citation type="submission" date="2021-03" db="EMBL/GenBank/DDBJ databases">
        <title>Draft genome and methylome analysis of Thiotrix fructosivoruns ATCC 49748.</title>
        <authorList>
            <person name="Fomenkov A."/>
            <person name="Grabovich M.Y."/>
            <person name="Roberts R.J."/>
        </authorList>
    </citation>
    <scope>NUCLEOTIDE SEQUENCE [LARGE SCALE GENOMIC DNA]</scope>
    <source>
        <strain evidence="5 7">ATCC 49748</strain>
    </source>
</reference>
<dbReference type="Pfam" id="PF03065">
    <property type="entry name" value="Glyco_hydro_57"/>
    <property type="match status" value="1"/>
</dbReference>
<evidence type="ECO:0000313" key="5">
    <source>
        <dbReference type="EMBL" id="MBO0612496.1"/>
    </source>
</evidence>
<dbReference type="Gene3D" id="3.20.110.10">
    <property type="entry name" value="Glycoside hydrolase 38, N terminal domain"/>
    <property type="match status" value="2"/>
</dbReference>
<dbReference type="AlphaFoldDB" id="A0A8B0SL06"/>
<evidence type="ECO:0000256" key="3">
    <source>
        <dbReference type="RuleBase" id="RU361196"/>
    </source>
</evidence>
<name>A0A8B0SL06_9GAMM</name>
<feature type="domain" description="Glycoside hydrolase family 57 N-terminal" evidence="4">
    <location>
        <begin position="10"/>
        <end position="441"/>
    </location>
</feature>
<dbReference type="GO" id="GO:0016787">
    <property type="term" value="F:hydrolase activity"/>
    <property type="evidence" value="ECO:0007669"/>
    <property type="project" value="UniProtKB-KW"/>
</dbReference>
<dbReference type="InterPro" id="IPR011330">
    <property type="entry name" value="Glyco_hydro/deAcase_b/a-brl"/>
</dbReference>
<dbReference type="GO" id="GO:0005975">
    <property type="term" value="P:carbohydrate metabolic process"/>
    <property type="evidence" value="ECO:0007669"/>
    <property type="project" value="InterPro"/>
</dbReference>
<accession>A0A8B0SL06</accession>
<dbReference type="EMBL" id="CP072748">
    <property type="protein sequence ID" value="QTX12026.1"/>
    <property type="molecule type" value="Genomic_DNA"/>
</dbReference>
<keyword evidence="7" id="KW-1185">Reference proteome</keyword>
<keyword evidence="2 3" id="KW-0119">Carbohydrate metabolism</keyword>
<evidence type="ECO:0000259" key="4">
    <source>
        <dbReference type="Pfam" id="PF03065"/>
    </source>
</evidence>
<dbReference type="PANTHER" id="PTHR36306:SF1">
    <property type="entry name" value="ALPHA-AMYLASE-RELATED"/>
    <property type="match status" value="1"/>
</dbReference>
<protein>
    <submittedName>
        <fullName evidence="6">Glycoside hydrolase</fullName>
    </submittedName>
</protein>
<dbReference type="Proteomes" id="UP000664466">
    <property type="component" value="Unassembled WGS sequence"/>
</dbReference>
<reference evidence="6" key="2">
    <citation type="submission" date="2021-04" db="EMBL/GenBank/DDBJ databases">
        <title>Complete Genome and methylome analysis of Thiothrix fructosivorans ATCC 49748.</title>
        <authorList>
            <person name="Fomenkov A."/>
            <person name="Sun L."/>
            <person name="Vincze T."/>
            <person name="Grabovich M.Y."/>
            <person name="Roberts R.J."/>
        </authorList>
    </citation>
    <scope>NUCLEOTIDE SEQUENCE</scope>
    <source>
        <strain evidence="6">ATCC 49748</strain>
    </source>
</reference>
<evidence type="ECO:0000313" key="7">
    <source>
        <dbReference type="Proteomes" id="UP000664466"/>
    </source>
</evidence>
<keyword evidence="6" id="KW-0378">Hydrolase</keyword>